<evidence type="ECO:0000313" key="2">
    <source>
        <dbReference type="Proteomes" id="UP000714275"/>
    </source>
</evidence>
<protein>
    <submittedName>
        <fullName evidence="1">Uncharacterized protein</fullName>
    </submittedName>
</protein>
<dbReference type="Proteomes" id="UP000714275">
    <property type="component" value="Unassembled WGS sequence"/>
</dbReference>
<sequence>MARPPIYKTDEAKLEAARERHQRHYAKDSILKKRRELRIIKPSQEILEIQKSLAEALGYEDHATTSEMEADDDENDELSDLDLPGCLLALKGIKDEMLALVPEPCAFTEGILLRYVRSLPDEGRGKGNTSIIENARAQNAIDSGSITTKAEKLNTARKLAQEAYAADNSDVQASCMAIVQSEHDTKASEVLKHMRAPEERTNTELAKALEECPGPIAHFLQAIHEMTGFHWSILGAGPDPRYNGDINVISYHTGVNEQGQNWMQATPDFNERHLKPFTGFVSCLFPEHMRKMRALSYIHPMPSQQDTSESMLGTERVPEPGMQLFSHSPPRPVPITSGSLSIENAVLRSAPIPSSLLSFDSHDFASSHGSSDYMELPTFGSSYRSSDYMELPTFDLDMYDDNLNVRPSSSTSTSTSSYSLMPYLNSPSSLPISSWNHNAHNSQNYTLPPRFQPHNTFKNFHSQTAASDVTQSSLPPFIISKSPKFYFPLISAPAGSFLDARNTPQNHWAWSLWPMQLQLLQTSNLQPVETLETWSPKPAMTLGLQQTWNL</sequence>
<accession>A0A9P7CXK9</accession>
<evidence type="ECO:0000313" key="1">
    <source>
        <dbReference type="EMBL" id="KAG1768261.1"/>
    </source>
</evidence>
<proteinExistence type="predicted"/>
<gene>
    <name evidence="1" type="ORF">EV702DRAFT_1203342</name>
</gene>
<dbReference type="OrthoDB" id="2651088at2759"/>
<keyword evidence="2" id="KW-1185">Reference proteome</keyword>
<dbReference type="AlphaFoldDB" id="A0A9P7CXK9"/>
<dbReference type="EMBL" id="JABBWD010000080">
    <property type="protein sequence ID" value="KAG1768261.1"/>
    <property type="molecule type" value="Genomic_DNA"/>
</dbReference>
<organism evidence="1 2">
    <name type="scientific">Suillus placidus</name>
    <dbReference type="NCBI Taxonomy" id="48579"/>
    <lineage>
        <taxon>Eukaryota</taxon>
        <taxon>Fungi</taxon>
        <taxon>Dikarya</taxon>
        <taxon>Basidiomycota</taxon>
        <taxon>Agaricomycotina</taxon>
        <taxon>Agaricomycetes</taxon>
        <taxon>Agaricomycetidae</taxon>
        <taxon>Boletales</taxon>
        <taxon>Suillineae</taxon>
        <taxon>Suillaceae</taxon>
        <taxon>Suillus</taxon>
    </lineage>
</organism>
<name>A0A9P7CXK9_9AGAM</name>
<comment type="caution">
    <text evidence="1">The sequence shown here is derived from an EMBL/GenBank/DDBJ whole genome shotgun (WGS) entry which is preliminary data.</text>
</comment>
<reference evidence="1" key="1">
    <citation type="journal article" date="2020" name="New Phytol.">
        <title>Comparative genomics reveals dynamic genome evolution in host specialist ectomycorrhizal fungi.</title>
        <authorList>
            <person name="Lofgren L.A."/>
            <person name="Nguyen N.H."/>
            <person name="Vilgalys R."/>
            <person name="Ruytinx J."/>
            <person name="Liao H.L."/>
            <person name="Branco S."/>
            <person name="Kuo A."/>
            <person name="LaButti K."/>
            <person name="Lipzen A."/>
            <person name="Andreopoulos W."/>
            <person name="Pangilinan J."/>
            <person name="Riley R."/>
            <person name="Hundley H."/>
            <person name="Na H."/>
            <person name="Barry K."/>
            <person name="Grigoriev I.V."/>
            <person name="Stajich J.E."/>
            <person name="Kennedy P.G."/>
        </authorList>
    </citation>
    <scope>NUCLEOTIDE SEQUENCE</scope>
    <source>
        <strain evidence="1">DOB743</strain>
    </source>
</reference>